<dbReference type="KEGG" id="rpm:RSPPHO_02397"/>
<keyword evidence="3" id="KW-1185">Reference proteome</keyword>
<dbReference type="AlphaFoldDB" id="H6SM08"/>
<gene>
    <name evidence="2" type="ORF">RSPPHO_02397</name>
</gene>
<dbReference type="EMBL" id="HE663493">
    <property type="protein sequence ID" value="CCG09023.1"/>
    <property type="molecule type" value="Genomic_DNA"/>
</dbReference>
<dbReference type="PATRIC" id="fig|1150469.3.peg.2721"/>
<evidence type="ECO:0000313" key="2">
    <source>
        <dbReference type="EMBL" id="CCG09023.1"/>
    </source>
</evidence>
<proteinExistence type="predicted"/>
<organism evidence="2 3">
    <name type="scientific">Pararhodospirillum photometricum DSM 122</name>
    <dbReference type="NCBI Taxonomy" id="1150469"/>
    <lineage>
        <taxon>Bacteria</taxon>
        <taxon>Pseudomonadati</taxon>
        <taxon>Pseudomonadota</taxon>
        <taxon>Alphaproteobacteria</taxon>
        <taxon>Rhodospirillales</taxon>
        <taxon>Rhodospirillaceae</taxon>
        <taxon>Pararhodospirillum</taxon>
    </lineage>
</organism>
<name>H6SM08_PARPM</name>
<dbReference type="HOGENOM" id="CLU_2397668_0_0_5"/>
<dbReference type="Proteomes" id="UP000033220">
    <property type="component" value="Chromosome DSM 122"/>
</dbReference>
<feature type="region of interest" description="Disordered" evidence="1">
    <location>
        <begin position="1"/>
        <end position="28"/>
    </location>
</feature>
<protein>
    <submittedName>
        <fullName evidence="2">Uncharacterized protein</fullName>
    </submittedName>
</protein>
<sequence>MPTMPALRHERQRNGGRGMAYPHQDEQPTALTRLRAAAETAYLMRGHQSDRLSAIEARLSRLEALMGVSLLQDMGALGHPADLPHGGPDPEAA</sequence>
<reference evidence="2 3" key="1">
    <citation type="submission" date="2012-02" db="EMBL/GenBank/DDBJ databases">
        <title>Shotgun genome sequence of Phaeospirillum photometricum DSM 122.</title>
        <authorList>
            <person name="Duquesne K."/>
            <person name="Sturgis J."/>
        </authorList>
    </citation>
    <scope>NUCLEOTIDE SEQUENCE [LARGE SCALE GENOMIC DNA]</scope>
    <source>
        <strain evidence="3">DSM122</strain>
    </source>
</reference>
<evidence type="ECO:0000256" key="1">
    <source>
        <dbReference type="SAM" id="MobiDB-lite"/>
    </source>
</evidence>
<evidence type="ECO:0000313" key="3">
    <source>
        <dbReference type="Proteomes" id="UP000033220"/>
    </source>
</evidence>
<accession>H6SM08</accession>